<keyword evidence="2" id="KW-1185">Reference proteome</keyword>
<dbReference type="InterPro" id="IPR025634">
    <property type="entry name" value="DUF4292"/>
</dbReference>
<evidence type="ECO:0000313" key="2">
    <source>
        <dbReference type="Proteomes" id="UP001496674"/>
    </source>
</evidence>
<dbReference type="Pfam" id="PF14125">
    <property type="entry name" value="DUF4292"/>
    <property type="match status" value="1"/>
</dbReference>
<sequence>MRKSVLMCGGKGRMMLGIALVFPILFLSSCKSGKMISKPAETAMVEELNYLGNVAKNSPEITSFSSKMKLTLSSNGKDISVNGTLRIKKNEVIQLSIVPFLGIEAGRVEFTPTKVLIIDRINKQYVEESIPELIAMAKTDMDFYTLQALFTNALFLPGNKELDTKLLSEFTVRSSADNKTMEIKKQSKDFLYSFSATPNTGQLVESNISTVSAPYQLNWKYNDFQPFGTKSFPARMDISFEGGKKPFAASIDLSKLSDNGEWDYPTTVSSKYKKMDFNELVKVLLGL</sequence>
<dbReference type="EMBL" id="AP028055">
    <property type="protein sequence ID" value="BEH00052.1"/>
    <property type="molecule type" value="Genomic_DNA"/>
</dbReference>
<reference evidence="1 2" key="1">
    <citation type="submission" date="2023-04" db="EMBL/GenBank/DDBJ databases">
        <title>Draft genome sequence of acteroides sedimenti strain YN3PY1.</title>
        <authorList>
            <person name="Yoshida N."/>
        </authorList>
    </citation>
    <scope>NUCLEOTIDE SEQUENCE [LARGE SCALE GENOMIC DNA]</scope>
    <source>
        <strain evidence="1 2">YN3PY1</strain>
    </source>
</reference>
<evidence type="ECO:0000313" key="1">
    <source>
        <dbReference type="EMBL" id="BEH00052.1"/>
    </source>
</evidence>
<name>A0ABM8IIB4_9BACE</name>
<dbReference type="RefSeq" id="WP_353331063.1">
    <property type="nucleotide sequence ID" value="NZ_AP028055.1"/>
</dbReference>
<evidence type="ECO:0008006" key="3">
    <source>
        <dbReference type="Google" id="ProtNLM"/>
    </source>
</evidence>
<gene>
    <name evidence="1" type="ORF">BSYN_23160</name>
</gene>
<dbReference type="PROSITE" id="PS51257">
    <property type="entry name" value="PROKAR_LIPOPROTEIN"/>
    <property type="match status" value="1"/>
</dbReference>
<proteinExistence type="predicted"/>
<dbReference type="Proteomes" id="UP001496674">
    <property type="component" value="Chromosome"/>
</dbReference>
<protein>
    <recommendedName>
        <fullName evidence="3">DUF4292 domain-containing protein</fullName>
    </recommendedName>
</protein>
<organism evidence="1 2">
    <name type="scientific">Bacteroides sedimenti</name>
    <dbReference type="NCBI Taxonomy" id="2136147"/>
    <lineage>
        <taxon>Bacteria</taxon>
        <taxon>Pseudomonadati</taxon>
        <taxon>Bacteroidota</taxon>
        <taxon>Bacteroidia</taxon>
        <taxon>Bacteroidales</taxon>
        <taxon>Bacteroidaceae</taxon>
        <taxon>Bacteroides</taxon>
    </lineage>
</organism>
<accession>A0ABM8IIB4</accession>
<dbReference type="Gene3D" id="2.50.20.10">
    <property type="entry name" value="Lipoprotein localisation LolA/LolB/LppX"/>
    <property type="match status" value="1"/>
</dbReference>